<dbReference type="SMART" id="SM00354">
    <property type="entry name" value="HTH_LACI"/>
    <property type="match status" value="1"/>
</dbReference>
<keyword evidence="3" id="KW-0804">Transcription</keyword>
<evidence type="ECO:0000313" key="6">
    <source>
        <dbReference type="Proteomes" id="UP000475214"/>
    </source>
</evidence>
<feature type="domain" description="HTH lacI-type" evidence="4">
    <location>
        <begin position="3"/>
        <end position="57"/>
    </location>
</feature>
<dbReference type="Proteomes" id="UP000475214">
    <property type="component" value="Unassembled WGS sequence"/>
</dbReference>
<dbReference type="RefSeq" id="WP_163733718.1">
    <property type="nucleotide sequence ID" value="NZ_JAAGOA010000003.1"/>
</dbReference>
<dbReference type="GO" id="GO:0000976">
    <property type="term" value="F:transcription cis-regulatory region binding"/>
    <property type="evidence" value="ECO:0007669"/>
    <property type="project" value="TreeGrafter"/>
</dbReference>
<evidence type="ECO:0000256" key="2">
    <source>
        <dbReference type="ARBA" id="ARBA00023125"/>
    </source>
</evidence>
<evidence type="ECO:0000259" key="4">
    <source>
        <dbReference type="PROSITE" id="PS50932"/>
    </source>
</evidence>
<dbReference type="InterPro" id="IPR046335">
    <property type="entry name" value="LacI/GalR-like_sensor"/>
</dbReference>
<name>A0A6L9S4Z3_9ACTN</name>
<dbReference type="CDD" id="cd06267">
    <property type="entry name" value="PBP1_LacI_sugar_binding-like"/>
    <property type="match status" value="1"/>
</dbReference>
<comment type="caution">
    <text evidence="5">The sequence shown here is derived from an EMBL/GenBank/DDBJ whole genome shotgun (WGS) entry which is preliminary data.</text>
</comment>
<dbReference type="PANTHER" id="PTHR30146">
    <property type="entry name" value="LACI-RELATED TRANSCRIPTIONAL REPRESSOR"/>
    <property type="match status" value="1"/>
</dbReference>
<gene>
    <name evidence="5" type="ORF">G1H10_05245</name>
</gene>
<keyword evidence="6" id="KW-1185">Reference proteome</keyword>
<dbReference type="PROSITE" id="PS50932">
    <property type="entry name" value="HTH_LACI_2"/>
    <property type="match status" value="1"/>
</dbReference>
<dbReference type="CDD" id="cd01392">
    <property type="entry name" value="HTH_LacI"/>
    <property type="match status" value="1"/>
</dbReference>
<evidence type="ECO:0000313" key="5">
    <source>
        <dbReference type="EMBL" id="NED99567.1"/>
    </source>
</evidence>
<dbReference type="SUPFAM" id="SSF53822">
    <property type="entry name" value="Periplasmic binding protein-like I"/>
    <property type="match status" value="1"/>
</dbReference>
<dbReference type="Pfam" id="PF13377">
    <property type="entry name" value="Peripla_BP_3"/>
    <property type="match status" value="1"/>
</dbReference>
<keyword evidence="1" id="KW-0805">Transcription regulation</keyword>
<dbReference type="Pfam" id="PF00356">
    <property type="entry name" value="LacI"/>
    <property type="match status" value="1"/>
</dbReference>
<dbReference type="EMBL" id="JAAGOA010000003">
    <property type="protein sequence ID" value="NED99567.1"/>
    <property type="molecule type" value="Genomic_DNA"/>
</dbReference>
<protein>
    <submittedName>
        <fullName evidence="5">LacI family transcriptional regulator</fullName>
    </submittedName>
</protein>
<keyword evidence="2" id="KW-0238">DNA-binding</keyword>
<sequence>MTVRLKDVAEQAGVSIKTVSNVVHGHIHVTDETRLKVQKAIDELGYRPNLSARSLRTGRTNIIALAVPRLSEPYFAELADQVVHAADRHGYTVLVDHTEGQRDRESAVVSGIQPQFIDGILFSPLALETADLEAAPAEVPFVLLGEHVAATGRADHVSIDNVAAARAATDHLIALGRRRIAVIGARRARRARTVAPRVKGFRQAHREAGLTVDSRLLIPTERLDRPNGAQAMGHLLDLDEPPDAVFCVTDMLAVGALRTLADRGVAVPDDVAVVGFDGIADGLYCVPRLTTIAPDKEQLATTAIDALMQRITTRRDEAPRELHVDFDLMVRESTAGRAAAS</sequence>
<proteinExistence type="predicted"/>
<dbReference type="Gene3D" id="1.10.260.40">
    <property type="entry name" value="lambda repressor-like DNA-binding domains"/>
    <property type="match status" value="1"/>
</dbReference>
<dbReference type="InterPro" id="IPR010982">
    <property type="entry name" value="Lambda_DNA-bd_dom_sf"/>
</dbReference>
<dbReference type="InterPro" id="IPR000843">
    <property type="entry name" value="HTH_LacI"/>
</dbReference>
<reference evidence="5 6" key="1">
    <citation type="submission" date="2020-02" db="EMBL/GenBank/DDBJ databases">
        <authorList>
            <person name="Li X.-J."/>
            <person name="Han X.-M."/>
        </authorList>
    </citation>
    <scope>NUCLEOTIDE SEQUENCE [LARGE SCALE GENOMIC DNA]</scope>
    <source>
        <strain evidence="5 6">CCTCC AB 2017055</strain>
    </source>
</reference>
<evidence type="ECO:0000256" key="1">
    <source>
        <dbReference type="ARBA" id="ARBA00023015"/>
    </source>
</evidence>
<organism evidence="5 6">
    <name type="scientific">Phytoactinopolyspora halotolerans</name>
    <dbReference type="NCBI Taxonomy" id="1981512"/>
    <lineage>
        <taxon>Bacteria</taxon>
        <taxon>Bacillati</taxon>
        <taxon>Actinomycetota</taxon>
        <taxon>Actinomycetes</taxon>
        <taxon>Jiangellales</taxon>
        <taxon>Jiangellaceae</taxon>
        <taxon>Phytoactinopolyspora</taxon>
    </lineage>
</organism>
<accession>A0A6L9S4Z3</accession>
<dbReference type="InterPro" id="IPR028082">
    <property type="entry name" value="Peripla_BP_I"/>
</dbReference>
<dbReference type="AlphaFoldDB" id="A0A6L9S4Z3"/>
<evidence type="ECO:0000256" key="3">
    <source>
        <dbReference type="ARBA" id="ARBA00023163"/>
    </source>
</evidence>
<dbReference type="PANTHER" id="PTHR30146:SF153">
    <property type="entry name" value="LACTOSE OPERON REPRESSOR"/>
    <property type="match status" value="1"/>
</dbReference>
<dbReference type="GO" id="GO:0003700">
    <property type="term" value="F:DNA-binding transcription factor activity"/>
    <property type="evidence" value="ECO:0007669"/>
    <property type="project" value="TreeGrafter"/>
</dbReference>
<dbReference type="SUPFAM" id="SSF47413">
    <property type="entry name" value="lambda repressor-like DNA-binding domains"/>
    <property type="match status" value="1"/>
</dbReference>
<dbReference type="Gene3D" id="3.40.50.2300">
    <property type="match status" value="2"/>
</dbReference>
<dbReference type="PROSITE" id="PS00356">
    <property type="entry name" value="HTH_LACI_1"/>
    <property type="match status" value="1"/>
</dbReference>